<dbReference type="NCBIfam" id="TIGR02251">
    <property type="entry name" value="HIF-SF_euk"/>
    <property type="match status" value="1"/>
</dbReference>
<dbReference type="PANTHER" id="PTHR23003">
    <property type="entry name" value="RNA RECOGNITION MOTIF RRM DOMAIN CONTAINING PROTEIN"/>
    <property type="match status" value="1"/>
</dbReference>
<evidence type="ECO:0000256" key="7">
    <source>
        <dbReference type="ARBA" id="ARBA00023242"/>
    </source>
</evidence>
<evidence type="ECO:0000313" key="13">
    <source>
        <dbReference type="Proteomes" id="UP001153678"/>
    </source>
</evidence>
<dbReference type="Proteomes" id="UP001153678">
    <property type="component" value="Unassembled WGS sequence"/>
</dbReference>
<proteinExistence type="predicted"/>
<feature type="region of interest" description="Disordered" evidence="9">
    <location>
        <begin position="225"/>
        <end position="245"/>
    </location>
</feature>
<dbReference type="FunFam" id="3.30.70.330:FF:000028">
    <property type="entry name" value="Putative serine/arginine-rich splicing factor 4"/>
    <property type="match status" value="1"/>
</dbReference>
<feature type="domain" description="FCP1 homology" evidence="11">
    <location>
        <begin position="344"/>
        <end position="502"/>
    </location>
</feature>
<dbReference type="Pfam" id="PF03031">
    <property type="entry name" value="NIF"/>
    <property type="match status" value="1"/>
</dbReference>
<dbReference type="InterPro" id="IPR000504">
    <property type="entry name" value="RRM_dom"/>
</dbReference>
<dbReference type="InterPro" id="IPR004274">
    <property type="entry name" value="FCP1_dom"/>
</dbReference>
<evidence type="ECO:0000256" key="4">
    <source>
        <dbReference type="ARBA" id="ARBA00022737"/>
    </source>
</evidence>
<evidence type="ECO:0000256" key="5">
    <source>
        <dbReference type="ARBA" id="ARBA00022884"/>
    </source>
</evidence>
<dbReference type="PANTHER" id="PTHR23003:SF51">
    <property type="entry name" value="SERINE-ARGININE PROTEIN 55"/>
    <property type="match status" value="1"/>
</dbReference>
<dbReference type="SUPFAM" id="SSF56784">
    <property type="entry name" value="HAD-like"/>
    <property type="match status" value="1"/>
</dbReference>
<dbReference type="GO" id="GO:0005737">
    <property type="term" value="C:cytoplasm"/>
    <property type="evidence" value="ECO:0007669"/>
    <property type="project" value="TreeGrafter"/>
</dbReference>
<dbReference type="PROSITE" id="PS50969">
    <property type="entry name" value="FCP1"/>
    <property type="match status" value="1"/>
</dbReference>
<feature type="domain" description="RRM" evidence="10">
    <location>
        <begin position="3"/>
        <end position="66"/>
    </location>
</feature>
<name>A0A9W4SL54_9GLOM</name>
<dbReference type="SMART" id="SM00577">
    <property type="entry name" value="CPDc"/>
    <property type="match status" value="1"/>
</dbReference>
<dbReference type="SMART" id="SM00360">
    <property type="entry name" value="RRM"/>
    <property type="match status" value="2"/>
</dbReference>
<keyword evidence="3" id="KW-0507">mRNA processing</keyword>
<keyword evidence="13" id="KW-1185">Reference proteome</keyword>
<dbReference type="GO" id="GO:0003729">
    <property type="term" value="F:mRNA binding"/>
    <property type="evidence" value="ECO:0007669"/>
    <property type="project" value="TreeGrafter"/>
</dbReference>
<feature type="domain" description="RRM" evidence="10">
    <location>
        <begin position="76"/>
        <end position="149"/>
    </location>
</feature>
<dbReference type="PROSITE" id="PS50102">
    <property type="entry name" value="RRM"/>
    <property type="match status" value="2"/>
</dbReference>
<dbReference type="InterPro" id="IPR023214">
    <property type="entry name" value="HAD_sf"/>
</dbReference>
<dbReference type="GO" id="GO:0006397">
    <property type="term" value="P:mRNA processing"/>
    <property type="evidence" value="ECO:0007669"/>
    <property type="project" value="UniProtKB-KW"/>
</dbReference>
<dbReference type="AlphaFoldDB" id="A0A9W4SL54"/>
<organism evidence="12 13">
    <name type="scientific">Funneliformis geosporum</name>
    <dbReference type="NCBI Taxonomy" id="1117311"/>
    <lineage>
        <taxon>Eukaryota</taxon>
        <taxon>Fungi</taxon>
        <taxon>Fungi incertae sedis</taxon>
        <taxon>Mucoromycota</taxon>
        <taxon>Glomeromycotina</taxon>
        <taxon>Glomeromycetes</taxon>
        <taxon>Glomerales</taxon>
        <taxon>Glomeraceae</taxon>
        <taxon>Funneliformis</taxon>
    </lineage>
</organism>
<dbReference type="Pfam" id="PF00076">
    <property type="entry name" value="RRM_1"/>
    <property type="match status" value="2"/>
</dbReference>
<sequence length="502" mass="56719">MATRVYIGRLARDARERDVEKLFRNYGTIREIKLMNGFGFVEFRDHRDADDVVYAFNGKSFMGENRFAPPQRNPQYRLIVENLSSSCSWQDLKDLMRKAGEVTFADCHKDRDGEGVVEFSSYEDMKNAIRKLDDTELKGKRIILREAPDNDIDREHQCLILLVEVLVALVRDLRLLLMVMTPLAQFRLAVLAAQKEVVPQVLNLNVLMTTTKPSSLVSQEIYTSTTTSTSSSNSPTNGESSVNSNNNLTEFLTTTTSTTPPSYSLLYCWTILCTYIASIFNKSTARLRRISTSEHAYIAQASIASSSSIDNISSLKAANSSIRLKNSTKPIHQSSLTSTPSFSSMMKSKTLILDLDETLIHSTSRGSRSDAHMIEVMVDNHACLYYVYKRPHVDHFLKKVSEWYKVVIFTASMPEYADPVIDWLDPNKSLIGNRYFRQSCTNRSGAYIKDLTIVEPDLSKVCLVDNSPISDPHDEALLDLLPFLDALRFTEDVRSILSLATY</sequence>
<keyword evidence="6" id="KW-0508">mRNA splicing</keyword>
<dbReference type="GO" id="GO:0008380">
    <property type="term" value="P:RNA splicing"/>
    <property type="evidence" value="ECO:0007669"/>
    <property type="project" value="UniProtKB-KW"/>
</dbReference>
<evidence type="ECO:0000256" key="8">
    <source>
        <dbReference type="PROSITE-ProRule" id="PRU00176"/>
    </source>
</evidence>
<comment type="subcellular location">
    <subcellularLocation>
        <location evidence="1">Nucleus</location>
    </subcellularLocation>
</comment>
<evidence type="ECO:0000256" key="6">
    <source>
        <dbReference type="ARBA" id="ARBA00023187"/>
    </source>
</evidence>
<keyword evidence="5 8" id="KW-0694">RNA-binding</keyword>
<evidence type="ECO:0000256" key="1">
    <source>
        <dbReference type="ARBA" id="ARBA00004123"/>
    </source>
</evidence>
<keyword evidence="2" id="KW-0597">Phosphoprotein</keyword>
<dbReference type="InterPro" id="IPR012677">
    <property type="entry name" value="Nucleotide-bd_a/b_plait_sf"/>
</dbReference>
<dbReference type="Gene3D" id="3.30.70.330">
    <property type="match status" value="2"/>
</dbReference>
<dbReference type="InterPro" id="IPR011948">
    <property type="entry name" value="Dullard_phosphatase"/>
</dbReference>
<dbReference type="CDD" id="cd12337">
    <property type="entry name" value="RRM1_SRSF4_like"/>
    <property type="match status" value="1"/>
</dbReference>
<dbReference type="InterPro" id="IPR036412">
    <property type="entry name" value="HAD-like_sf"/>
</dbReference>
<evidence type="ECO:0000256" key="3">
    <source>
        <dbReference type="ARBA" id="ARBA00022664"/>
    </source>
</evidence>
<dbReference type="CDD" id="cd07521">
    <property type="entry name" value="HAD_FCP1-like"/>
    <property type="match status" value="1"/>
</dbReference>
<dbReference type="SUPFAM" id="SSF54928">
    <property type="entry name" value="RNA-binding domain, RBD"/>
    <property type="match status" value="1"/>
</dbReference>
<reference evidence="12" key="1">
    <citation type="submission" date="2022-08" db="EMBL/GenBank/DDBJ databases">
        <authorList>
            <person name="Kallberg Y."/>
            <person name="Tangrot J."/>
            <person name="Rosling A."/>
        </authorList>
    </citation>
    <scope>NUCLEOTIDE SEQUENCE</scope>
    <source>
        <strain evidence="12">Wild A</strain>
    </source>
</reference>
<dbReference type="InterPro" id="IPR050374">
    <property type="entry name" value="RRT5_SRSF_SR"/>
</dbReference>
<dbReference type="EMBL" id="CAMKVN010000940">
    <property type="protein sequence ID" value="CAI2172433.1"/>
    <property type="molecule type" value="Genomic_DNA"/>
</dbReference>
<evidence type="ECO:0000256" key="9">
    <source>
        <dbReference type="SAM" id="MobiDB-lite"/>
    </source>
</evidence>
<keyword evidence="7" id="KW-0539">Nucleus</keyword>
<accession>A0A9W4SL54</accession>
<gene>
    <name evidence="12" type="ORF">FWILDA_LOCUS5576</name>
</gene>
<dbReference type="GO" id="GO:0005634">
    <property type="term" value="C:nucleus"/>
    <property type="evidence" value="ECO:0007669"/>
    <property type="project" value="UniProtKB-SubCell"/>
</dbReference>
<evidence type="ECO:0000256" key="2">
    <source>
        <dbReference type="ARBA" id="ARBA00022553"/>
    </source>
</evidence>
<keyword evidence="4" id="KW-0677">Repeat</keyword>
<protein>
    <submittedName>
        <fullName evidence="12">19685_t:CDS:1</fullName>
    </submittedName>
</protein>
<comment type="caution">
    <text evidence="12">The sequence shown here is derived from an EMBL/GenBank/DDBJ whole genome shotgun (WGS) entry which is preliminary data.</text>
</comment>
<evidence type="ECO:0000259" key="11">
    <source>
        <dbReference type="PROSITE" id="PS50969"/>
    </source>
</evidence>
<dbReference type="Gene3D" id="3.40.50.1000">
    <property type="entry name" value="HAD superfamily/HAD-like"/>
    <property type="match status" value="1"/>
</dbReference>
<dbReference type="OrthoDB" id="1099063at2759"/>
<dbReference type="InterPro" id="IPR035979">
    <property type="entry name" value="RBD_domain_sf"/>
</dbReference>
<evidence type="ECO:0000313" key="12">
    <source>
        <dbReference type="EMBL" id="CAI2172433.1"/>
    </source>
</evidence>
<evidence type="ECO:0000259" key="10">
    <source>
        <dbReference type="PROSITE" id="PS50102"/>
    </source>
</evidence>
<dbReference type="GO" id="GO:0016791">
    <property type="term" value="F:phosphatase activity"/>
    <property type="evidence" value="ECO:0007669"/>
    <property type="project" value="InterPro"/>
</dbReference>